<evidence type="ECO:0000256" key="1">
    <source>
        <dbReference type="ARBA" id="ARBA00004141"/>
    </source>
</evidence>
<comment type="caution">
    <text evidence="6">The sequence shown here is derived from an EMBL/GenBank/DDBJ whole genome shotgun (WGS) entry which is preliminary data.</text>
</comment>
<evidence type="ECO:0000256" key="3">
    <source>
        <dbReference type="ARBA" id="ARBA00022989"/>
    </source>
</evidence>
<dbReference type="EMBL" id="MU865935">
    <property type="protein sequence ID" value="KAK4449755.1"/>
    <property type="molecule type" value="Genomic_DNA"/>
</dbReference>
<comment type="subcellular location">
    <subcellularLocation>
        <location evidence="1">Membrane</location>
        <topology evidence="1">Multi-pass membrane protein</topology>
    </subcellularLocation>
</comment>
<dbReference type="GO" id="GO:0016020">
    <property type="term" value="C:membrane"/>
    <property type="evidence" value="ECO:0007669"/>
    <property type="project" value="UniProtKB-SubCell"/>
</dbReference>
<feature type="transmembrane region" description="Helical" evidence="5">
    <location>
        <begin position="162"/>
        <end position="183"/>
    </location>
</feature>
<feature type="transmembrane region" description="Helical" evidence="5">
    <location>
        <begin position="240"/>
        <end position="260"/>
    </location>
</feature>
<proteinExistence type="predicted"/>
<dbReference type="PANTHER" id="PTHR31465:SF13">
    <property type="entry name" value="RTA1 DOMAIN PROTEIN-RELATED"/>
    <property type="match status" value="1"/>
</dbReference>
<evidence type="ECO:0000313" key="6">
    <source>
        <dbReference type="EMBL" id="KAK4449755.1"/>
    </source>
</evidence>
<evidence type="ECO:0000256" key="2">
    <source>
        <dbReference type="ARBA" id="ARBA00022692"/>
    </source>
</evidence>
<accession>A0AAV9GMQ3</accession>
<dbReference type="AlphaFoldDB" id="A0AAV9GMQ3"/>
<dbReference type="InterPro" id="IPR007568">
    <property type="entry name" value="RTA1"/>
</dbReference>
<feature type="transmembrane region" description="Helical" evidence="5">
    <location>
        <begin position="119"/>
        <end position="142"/>
    </location>
</feature>
<dbReference type="Proteomes" id="UP001321760">
    <property type="component" value="Unassembled WGS sequence"/>
</dbReference>
<feature type="transmembrane region" description="Helical" evidence="5">
    <location>
        <begin position="49"/>
        <end position="70"/>
    </location>
</feature>
<keyword evidence="3 5" id="KW-1133">Transmembrane helix</keyword>
<dbReference type="Pfam" id="PF04479">
    <property type="entry name" value="RTA1"/>
    <property type="match status" value="1"/>
</dbReference>
<feature type="transmembrane region" description="Helical" evidence="5">
    <location>
        <begin position="20"/>
        <end position="37"/>
    </location>
</feature>
<name>A0AAV9GMQ3_9PEZI</name>
<reference evidence="6" key="1">
    <citation type="journal article" date="2023" name="Mol. Phylogenet. Evol.">
        <title>Genome-scale phylogeny and comparative genomics of the fungal order Sordariales.</title>
        <authorList>
            <person name="Hensen N."/>
            <person name="Bonometti L."/>
            <person name="Westerberg I."/>
            <person name="Brannstrom I.O."/>
            <person name="Guillou S."/>
            <person name="Cros-Aarteil S."/>
            <person name="Calhoun S."/>
            <person name="Haridas S."/>
            <person name="Kuo A."/>
            <person name="Mondo S."/>
            <person name="Pangilinan J."/>
            <person name="Riley R."/>
            <person name="LaButti K."/>
            <person name="Andreopoulos B."/>
            <person name="Lipzen A."/>
            <person name="Chen C."/>
            <person name="Yan M."/>
            <person name="Daum C."/>
            <person name="Ng V."/>
            <person name="Clum A."/>
            <person name="Steindorff A."/>
            <person name="Ohm R.A."/>
            <person name="Martin F."/>
            <person name="Silar P."/>
            <person name="Natvig D.O."/>
            <person name="Lalanne C."/>
            <person name="Gautier V."/>
            <person name="Ament-Velasquez S.L."/>
            <person name="Kruys A."/>
            <person name="Hutchinson M.I."/>
            <person name="Powell A.J."/>
            <person name="Barry K."/>
            <person name="Miller A.N."/>
            <person name="Grigoriev I.V."/>
            <person name="Debuchy R."/>
            <person name="Gladieux P."/>
            <person name="Hiltunen Thoren M."/>
            <person name="Johannesson H."/>
        </authorList>
    </citation>
    <scope>NUCLEOTIDE SEQUENCE</scope>
    <source>
        <strain evidence="6">PSN243</strain>
    </source>
</reference>
<evidence type="ECO:0000313" key="7">
    <source>
        <dbReference type="Proteomes" id="UP001321760"/>
    </source>
</evidence>
<dbReference type="PANTHER" id="PTHR31465">
    <property type="entry name" value="PROTEIN RTA1-RELATED"/>
    <property type="match status" value="1"/>
</dbReference>
<keyword evidence="2 5" id="KW-0812">Transmembrane</keyword>
<organism evidence="6 7">
    <name type="scientific">Podospora aff. communis PSN243</name>
    <dbReference type="NCBI Taxonomy" id="3040156"/>
    <lineage>
        <taxon>Eukaryota</taxon>
        <taxon>Fungi</taxon>
        <taxon>Dikarya</taxon>
        <taxon>Ascomycota</taxon>
        <taxon>Pezizomycotina</taxon>
        <taxon>Sordariomycetes</taxon>
        <taxon>Sordariomycetidae</taxon>
        <taxon>Sordariales</taxon>
        <taxon>Podosporaceae</taxon>
        <taxon>Podospora</taxon>
    </lineage>
</organism>
<sequence length="326" mass="36602">MNADASAPGDAYPYTPNKGAAIFFTVAFAVSGLVHLFQCWRYRCFNVTALLPVACALEAAGLGTRIVGAFDPHDAQTYTASILLINFAPPIFQLANFLALGRLFHFVPYFALMHPNRMFVTFASLTFVIELLTATGLAFLSNQSLPIMSLERGDSMAKASCFVQIVVFGLFCILAGLFHRVCYTGSIDNPRAMRPLFALYASFLLILARTIYRLVERFATPLGPYPADFSGLSPAVRYEWYFYVFDASLMLLNSVLWNIWHPRHYLPDNPVMYLAQDGKTVVKGPGWKDTRSLTETFMDPFAALTARGGHQRPFWEHNGYKLTRRR</sequence>
<reference evidence="6" key="2">
    <citation type="submission" date="2023-05" db="EMBL/GenBank/DDBJ databases">
        <authorList>
            <consortium name="Lawrence Berkeley National Laboratory"/>
            <person name="Steindorff A."/>
            <person name="Hensen N."/>
            <person name="Bonometti L."/>
            <person name="Westerberg I."/>
            <person name="Brannstrom I.O."/>
            <person name="Guillou S."/>
            <person name="Cros-Aarteil S."/>
            <person name="Calhoun S."/>
            <person name="Haridas S."/>
            <person name="Kuo A."/>
            <person name="Mondo S."/>
            <person name="Pangilinan J."/>
            <person name="Riley R."/>
            <person name="Labutti K."/>
            <person name="Andreopoulos B."/>
            <person name="Lipzen A."/>
            <person name="Chen C."/>
            <person name="Yanf M."/>
            <person name="Daum C."/>
            <person name="Ng V."/>
            <person name="Clum A."/>
            <person name="Ohm R."/>
            <person name="Martin F."/>
            <person name="Silar P."/>
            <person name="Natvig D."/>
            <person name="Lalanne C."/>
            <person name="Gautier V."/>
            <person name="Ament-Velasquez S.L."/>
            <person name="Kruys A."/>
            <person name="Hutchinson M.I."/>
            <person name="Powell A.J."/>
            <person name="Barry K."/>
            <person name="Miller A.N."/>
            <person name="Grigoriev I.V."/>
            <person name="Debuchy R."/>
            <person name="Gladieux P."/>
            <person name="Thoren M.H."/>
            <person name="Johannesson H."/>
        </authorList>
    </citation>
    <scope>NUCLEOTIDE SEQUENCE</scope>
    <source>
        <strain evidence="6">PSN243</strain>
    </source>
</reference>
<evidence type="ECO:0000256" key="5">
    <source>
        <dbReference type="SAM" id="Phobius"/>
    </source>
</evidence>
<gene>
    <name evidence="6" type="ORF">QBC34DRAFT_403939</name>
</gene>
<protein>
    <submittedName>
        <fullName evidence="6">RTA1 like protein-domain-containing protein</fullName>
    </submittedName>
</protein>
<keyword evidence="7" id="KW-1185">Reference proteome</keyword>
<feature type="transmembrane region" description="Helical" evidence="5">
    <location>
        <begin position="195"/>
        <end position="215"/>
    </location>
</feature>
<evidence type="ECO:0000256" key="4">
    <source>
        <dbReference type="ARBA" id="ARBA00023136"/>
    </source>
</evidence>
<keyword evidence="4 5" id="KW-0472">Membrane</keyword>